<dbReference type="InterPro" id="IPR001227">
    <property type="entry name" value="Ac_transferase_dom_sf"/>
</dbReference>
<dbReference type="Pfam" id="PF00698">
    <property type="entry name" value="Acyl_transf_1"/>
    <property type="match status" value="1"/>
</dbReference>
<dbReference type="EC" id="2.3.1.39" evidence="1"/>
<dbReference type="SMART" id="SM00827">
    <property type="entry name" value="PKS_AT"/>
    <property type="match status" value="1"/>
</dbReference>
<dbReference type="SUPFAM" id="SSF52151">
    <property type="entry name" value="FabD/lysophospholipase-like"/>
    <property type="match status" value="1"/>
</dbReference>
<accession>A0ABP4GAR8</accession>
<evidence type="ECO:0000256" key="4">
    <source>
        <dbReference type="ARBA" id="ARBA00048462"/>
    </source>
</evidence>
<keyword evidence="3" id="KW-0012">Acyltransferase</keyword>
<keyword evidence="2" id="KW-0808">Transferase</keyword>
<comment type="caution">
    <text evidence="6">The sequence shown here is derived from an EMBL/GenBank/DDBJ whole genome shotgun (WGS) entry which is preliminary data.</text>
</comment>
<dbReference type="Gene3D" id="3.30.70.250">
    <property type="entry name" value="Malonyl-CoA ACP transacylase, ACP-binding"/>
    <property type="match status" value="1"/>
</dbReference>
<dbReference type="InterPro" id="IPR014043">
    <property type="entry name" value="Acyl_transferase_dom"/>
</dbReference>
<evidence type="ECO:0000256" key="3">
    <source>
        <dbReference type="ARBA" id="ARBA00023315"/>
    </source>
</evidence>
<evidence type="ECO:0000259" key="5">
    <source>
        <dbReference type="SMART" id="SM00827"/>
    </source>
</evidence>
<comment type="catalytic activity">
    <reaction evidence="4">
        <text>holo-[ACP] + malonyl-CoA = malonyl-[ACP] + CoA</text>
        <dbReference type="Rhea" id="RHEA:41792"/>
        <dbReference type="Rhea" id="RHEA-COMP:9623"/>
        <dbReference type="Rhea" id="RHEA-COMP:9685"/>
        <dbReference type="ChEBI" id="CHEBI:57287"/>
        <dbReference type="ChEBI" id="CHEBI:57384"/>
        <dbReference type="ChEBI" id="CHEBI:64479"/>
        <dbReference type="ChEBI" id="CHEBI:78449"/>
        <dbReference type="EC" id="2.3.1.39"/>
    </reaction>
</comment>
<protein>
    <recommendedName>
        <fullName evidence="1">[acyl-carrier-protein] S-malonyltransferase</fullName>
        <ecNumber evidence="1">2.3.1.39</ecNumber>
    </recommendedName>
</protein>
<evidence type="ECO:0000313" key="7">
    <source>
        <dbReference type="Proteomes" id="UP001500037"/>
    </source>
</evidence>
<proteinExistence type="predicted"/>
<keyword evidence="7" id="KW-1185">Reference proteome</keyword>
<dbReference type="InterPro" id="IPR016035">
    <property type="entry name" value="Acyl_Trfase/lysoPLipase"/>
</dbReference>
<dbReference type="Gene3D" id="3.40.366.10">
    <property type="entry name" value="Malonyl-Coenzyme A Acyl Carrier Protein, domain 2"/>
    <property type="match status" value="1"/>
</dbReference>
<evidence type="ECO:0000313" key="6">
    <source>
        <dbReference type="EMBL" id="GAA1215602.1"/>
    </source>
</evidence>
<dbReference type="PANTHER" id="PTHR42681">
    <property type="entry name" value="MALONYL-COA-ACYL CARRIER PROTEIN TRANSACYLASE, MITOCHONDRIAL"/>
    <property type="match status" value="1"/>
</dbReference>
<gene>
    <name evidence="6" type="ORF">GCM10009665_01760</name>
</gene>
<reference evidence="7" key="1">
    <citation type="journal article" date="2019" name="Int. J. Syst. Evol. Microbiol.">
        <title>The Global Catalogue of Microorganisms (GCM) 10K type strain sequencing project: providing services to taxonomists for standard genome sequencing and annotation.</title>
        <authorList>
            <consortium name="The Broad Institute Genomics Platform"/>
            <consortium name="The Broad Institute Genome Sequencing Center for Infectious Disease"/>
            <person name="Wu L."/>
            <person name="Ma J."/>
        </authorList>
    </citation>
    <scope>NUCLEOTIDE SEQUENCE [LARGE SCALE GENOMIC DNA]</scope>
    <source>
        <strain evidence="7">JCM 13004</strain>
    </source>
</reference>
<evidence type="ECO:0000256" key="1">
    <source>
        <dbReference type="ARBA" id="ARBA00013258"/>
    </source>
</evidence>
<dbReference type="RefSeq" id="WP_344437786.1">
    <property type="nucleotide sequence ID" value="NZ_BAAALF010000002.1"/>
</dbReference>
<dbReference type="PANTHER" id="PTHR42681:SF1">
    <property type="entry name" value="MALONYL-COA-ACYL CARRIER PROTEIN TRANSACYLASE, MITOCHONDRIAL"/>
    <property type="match status" value="1"/>
</dbReference>
<sequence length="314" mass="32037">MLVIVAPGQGAQTPGFLNPWLELDGVADQLRQWSDVAGIDLVHYGTEASEEEIKDTAVAQPLLVAAGLVTAEVLLPTEAPTRKLLGAVAGHSVGEITAAALAGVLSPADALTFVGERGRAMAAAAAVTETGMIAVLGGDPEEVASKLADHGLTAANNNGGGQIVAAGTLDQLAALREDPPAKAKLIALKVAGAFHTEHMAPGVTRLAELAPSLTVADPAVAYVSNRDGEVVQSGAEVLARLVSQVSNPVRWDLCMETLQQLGATCVIELSPAGTLTGLVKRNVKGVATLALKTPADLDKARDLVAEHLGEESAA</sequence>
<name>A0ABP4GAR8_9ACTN</name>
<dbReference type="Proteomes" id="UP001500037">
    <property type="component" value="Unassembled WGS sequence"/>
</dbReference>
<dbReference type="InterPro" id="IPR050858">
    <property type="entry name" value="Mal-CoA-ACP_Trans/PKS_FabD"/>
</dbReference>
<dbReference type="SUPFAM" id="SSF55048">
    <property type="entry name" value="Probable ACP-binding domain of malonyl-CoA ACP transacylase"/>
    <property type="match status" value="1"/>
</dbReference>
<dbReference type="InterPro" id="IPR016036">
    <property type="entry name" value="Malonyl_transacylase_ACP-bd"/>
</dbReference>
<dbReference type="EMBL" id="BAAALF010000002">
    <property type="protein sequence ID" value="GAA1215602.1"/>
    <property type="molecule type" value="Genomic_DNA"/>
</dbReference>
<organism evidence="6 7">
    <name type="scientific">Kitasatospora nipponensis</name>
    <dbReference type="NCBI Taxonomy" id="258049"/>
    <lineage>
        <taxon>Bacteria</taxon>
        <taxon>Bacillati</taxon>
        <taxon>Actinomycetota</taxon>
        <taxon>Actinomycetes</taxon>
        <taxon>Kitasatosporales</taxon>
        <taxon>Streptomycetaceae</taxon>
        <taxon>Kitasatospora</taxon>
    </lineage>
</organism>
<feature type="domain" description="Malonyl-CoA:ACP transacylase (MAT)" evidence="5">
    <location>
        <begin position="5"/>
        <end position="295"/>
    </location>
</feature>
<evidence type="ECO:0000256" key="2">
    <source>
        <dbReference type="ARBA" id="ARBA00022679"/>
    </source>
</evidence>